<protein>
    <recommendedName>
        <fullName evidence="1">Large polyvalent protein-associated domain-containing protein</fullName>
    </recommendedName>
</protein>
<gene>
    <name evidence="2" type="ORF">H8S45_14775</name>
</gene>
<dbReference type="EMBL" id="JACOPL010000025">
    <property type="protein sequence ID" value="MBC5726712.1"/>
    <property type="molecule type" value="Genomic_DNA"/>
</dbReference>
<accession>A0A923LZ90</accession>
<feature type="domain" description="Large polyvalent protein-associated" evidence="1">
    <location>
        <begin position="18"/>
        <end position="85"/>
    </location>
</feature>
<comment type="caution">
    <text evidence="2">The sequence shown here is derived from an EMBL/GenBank/DDBJ whole genome shotgun (WGS) entry which is preliminary data.</text>
</comment>
<evidence type="ECO:0000313" key="2">
    <source>
        <dbReference type="EMBL" id="MBC5726712.1"/>
    </source>
</evidence>
<dbReference type="InterPro" id="IPR040789">
    <property type="entry name" value="LPD11"/>
</dbReference>
<dbReference type="Proteomes" id="UP000606499">
    <property type="component" value="Unassembled WGS sequence"/>
</dbReference>
<dbReference type="AlphaFoldDB" id="A0A923LZ90"/>
<name>A0A923LZ90_9FIRM</name>
<reference evidence="2" key="1">
    <citation type="submission" date="2020-08" db="EMBL/GenBank/DDBJ databases">
        <title>Genome public.</title>
        <authorList>
            <person name="Liu C."/>
            <person name="Sun Q."/>
        </authorList>
    </citation>
    <scope>NUCLEOTIDE SEQUENCE</scope>
    <source>
        <strain evidence="2">NSJ-28</strain>
    </source>
</reference>
<evidence type="ECO:0000259" key="1">
    <source>
        <dbReference type="Pfam" id="PF18824"/>
    </source>
</evidence>
<evidence type="ECO:0000313" key="3">
    <source>
        <dbReference type="Proteomes" id="UP000606499"/>
    </source>
</evidence>
<dbReference type="Pfam" id="PF18824">
    <property type="entry name" value="LPD11"/>
    <property type="match status" value="1"/>
</dbReference>
<sequence length="94" mass="11391">MTGMKQNTLEFILSRDDRFRYQLLDRMRQDCLYFLSYGRRDPRYLWANDAVEQLVYMKAVWNSFPSDGKPEWMTMDEILSLEKRMLEGDAHAER</sequence>
<keyword evidence="3" id="KW-1185">Reference proteome</keyword>
<proteinExistence type="predicted"/>
<dbReference type="RefSeq" id="WP_054328369.1">
    <property type="nucleotide sequence ID" value="NZ_JACOPL010000025.1"/>
</dbReference>
<organism evidence="2 3">
    <name type="scientific">Agathobaculum faecis</name>
    <dbReference type="NCBI Taxonomy" id="2763013"/>
    <lineage>
        <taxon>Bacteria</taxon>
        <taxon>Bacillati</taxon>
        <taxon>Bacillota</taxon>
        <taxon>Clostridia</taxon>
        <taxon>Eubacteriales</taxon>
        <taxon>Butyricicoccaceae</taxon>
        <taxon>Agathobaculum</taxon>
    </lineage>
</organism>